<dbReference type="Proteomes" id="UP001596306">
    <property type="component" value="Unassembled WGS sequence"/>
</dbReference>
<organism evidence="1 2">
    <name type="scientific">Luethyella okanaganae</name>
    <dbReference type="NCBI Taxonomy" id="69372"/>
    <lineage>
        <taxon>Bacteria</taxon>
        <taxon>Bacillati</taxon>
        <taxon>Actinomycetota</taxon>
        <taxon>Actinomycetes</taxon>
        <taxon>Micrococcales</taxon>
        <taxon>Microbacteriaceae</taxon>
        <taxon>Luethyella</taxon>
    </lineage>
</organism>
<sequence length="112" mass="12658">MSYSPREDAELVRLWLGAKLAAHVAGIYWTSELGQWIEEEVPIPEFAATRLRLAVEVIEMLARHIKKEEIASWFQGQSVGQESAAFVIRRGKPASIRPAVLRAAREFLADIR</sequence>
<reference evidence="2" key="1">
    <citation type="journal article" date="2019" name="Int. J. Syst. Evol. Microbiol.">
        <title>The Global Catalogue of Microorganisms (GCM) 10K type strain sequencing project: providing services to taxonomists for standard genome sequencing and annotation.</title>
        <authorList>
            <consortium name="The Broad Institute Genomics Platform"/>
            <consortium name="The Broad Institute Genome Sequencing Center for Infectious Disease"/>
            <person name="Wu L."/>
            <person name="Ma J."/>
        </authorList>
    </citation>
    <scope>NUCLEOTIDE SEQUENCE [LARGE SCALE GENOMIC DNA]</scope>
    <source>
        <strain evidence="2">CCUG 43304</strain>
    </source>
</reference>
<keyword evidence="2" id="KW-1185">Reference proteome</keyword>
<dbReference type="EMBL" id="JBHSTP010000002">
    <property type="protein sequence ID" value="MFC6356585.1"/>
    <property type="molecule type" value="Genomic_DNA"/>
</dbReference>
<proteinExistence type="predicted"/>
<evidence type="ECO:0000313" key="1">
    <source>
        <dbReference type="EMBL" id="MFC6356585.1"/>
    </source>
</evidence>
<name>A0ABW1VGG3_9MICO</name>
<evidence type="ECO:0008006" key="3">
    <source>
        <dbReference type="Google" id="ProtNLM"/>
    </source>
</evidence>
<gene>
    <name evidence="1" type="ORF">ACFQB0_10750</name>
</gene>
<accession>A0ABW1VGG3</accession>
<comment type="caution">
    <text evidence="1">The sequence shown here is derived from an EMBL/GenBank/DDBJ whole genome shotgun (WGS) entry which is preliminary data.</text>
</comment>
<evidence type="ECO:0000313" key="2">
    <source>
        <dbReference type="Proteomes" id="UP001596306"/>
    </source>
</evidence>
<dbReference type="RefSeq" id="WP_386731214.1">
    <property type="nucleotide sequence ID" value="NZ_JBHSTP010000002.1"/>
</dbReference>
<protein>
    <recommendedName>
        <fullName evidence="3">DUF2384 domain-containing protein</fullName>
    </recommendedName>
</protein>